<evidence type="ECO:0000313" key="3">
    <source>
        <dbReference type="Proteomes" id="UP000323000"/>
    </source>
</evidence>
<dbReference type="EMBL" id="VAHF01000003">
    <property type="protein sequence ID" value="TXG67209.1"/>
    <property type="molecule type" value="Genomic_DNA"/>
</dbReference>
<feature type="region of interest" description="Disordered" evidence="1">
    <location>
        <begin position="25"/>
        <end position="45"/>
    </location>
</feature>
<reference evidence="3" key="1">
    <citation type="journal article" date="2019" name="Gigascience">
        <title>De novo genome assembly of the endangered Acer yangbiense, a plant species with extremely small populations endemic to Yunnan Province, China.</title>
        <authorList>
            <person name="Yang J."/>
            <person name="Wariss H.M."/>
            <person name="Tao L."/>
            <person name="Zhang R."/>
            <person name="Yun Q."/>
            <person name="Hollingsworth P."/>
            <person name="Dao Z."/>
            <person name="Luo G."/>
            <person name="Guo H."/>
            <person name="Ma Y."/>
            <person name="Sun W."/>
        </authorList>
    </citation>
    <scope>NUCLEOTIDE SEQUENCE [LARGE SCALE GENOMIC DNA]</scope>
    <source>
        <strain evidence="3">cv. Malutang</strain>
    </source>
</reference>
<dbReference type="Proteomes" id="UP000323000">
    <property type="component" value="Chromosome 3"/>
</dbReference>
<evidence type="ECO:0000313" key="2">
    <source>
        <dbReference type="EMBL" id="TXG67209.1"/>
    </source>
</evidence>
<keyword evidence="3" id="KW-1185">Reference proteome</keyword>
<protein>
    <recommendedName>
        <fullName evidence="4">S-locus receptor kinase C-terminal domain-containing protein</fullName>
    </recommendedName>
</protein>
<sequence>MLPENRPCMSSVIFMLANMGASTPEPRHPGFFDESSADDKKEKLHSKNPVIITTLEGMAAMVQKKTTGIDRFMFQGFVCSLRSIPLHSCGTIVRPSMLSIALSVFHSMPEEEQNI</sequence>
<comment type="caution">
    <text evidence="2">The sequence shown here is derived from an EMBL/GenBank/DDBJ whole genome shotgun (WGS) entry which is preliminary data.</text>
</comment>
<dbReference type="AlphaFoldDB" id="A0A5C7IE40"/>
<gene>
    <name evidence="2" type="ORF">EZV62_008484</name>
</gene>
<accession>A0A5C7IE40</accession>
<evidence type="ECO:0000256" key="1">
    <source>
        <dbReference type="SAM" id="MobiDB-lite"/>
    </source>
</evidence>
<feature type="compositionally biased region" description="Basic and acidic residues" evidence="1">
    <location>
        <begin position="25"/>
        <end position="42"/>
    </location>
</feature>
<name>A0A5C7IE40_9ROSI</name>
<evidence type="ECO:0008006" key="4">
    <source>
        <dbReference type="Google" id="ProtNLM"/>
    </source>
</evidence>
<proteinExistence type="predicted"/>
<organism evidence="2 3">
    <name type="scientific">Acer yangbiense</name>
    <dbReference type="NCBI Taxonomy" id="1000413"/>
    <lineage>
        <taxon>Eukaryota</taxon>
        <taxon>Viridiplantae</taxon>
        <taxon>Streptophyta</taxon>
        <taxon>Embryophyta</taxon>
        <taxon>Tracheophyta</taxon>
        <taxon>Spermatophyta</taxon>
        <taxon>Magnoliopsida</taxon>
        <taxon>eudicotyledons</taxon>
        <taxon>Gunneridae</taxon>
        <taxon>Pentapetalae</taxon>
        <taxon>rosids</taxon>
        <taxon>malvids</taxon>
        <taxon>Sapindales</taxon>
        <taxon>Sapindaceae</taxon>
        <taxon>Hippocastanoideae</taxon>
        <taxon>Acereae</taxon>
        <taxon>Acer</taxon>
    </lineage>
</organism>